<reference evidence="1 2" key="1">
    <citation type="submission" date="2019-02" db="EMBL/GenBank/DDBJ databases">
        <title>Deep-cultivation of Planctomycetes and their phenomic and genomic characterization uncovers novel biology.</title>
        <authorList>
            <person name="Wiegand S."/>
            <person name="Jogler M."/>
            <person name="Boedeker C."/>
            <person name="Pinto D."/>
            <person name="Vollmers J."/>
            <person name="Rivas-Marin E."/>
            <person name="Kohn T."/>
            <person name="Peeters S.H."/>
            <person name="Heuer A."/>
            <person name="Rast P."/>
            <person name="Oberbeckmann S."/>
            <person name="Bunk B."/>
            <person name="Jeske O."/>
            <person name="Meyerdierks A."/>
            <person name="Storesund J.E."/>
            <person name="Kallscheuer N."/>
            <person name="Luecker S."/>
            <person name="Lage O.M."/>
            <person name="Pohl T."/>
            <person name="Merkel B.J."/>
            <person name="Hornburger P."/>
            <person name="Mueller R.-W."/>
            <person name="Bruemmer F."/>
            <person name="Labrenz M."/>
            <person name="Spormann A.M."/>
            <person name="Op den Camp H."/>
            <person name="Overmann J."/>
            <person name="Amann R."/>
            <person name="Jetten M.S.M."/>
            <person name="Mascher T."/>
            <person name="Medema M.H."/>
            <person name="Devos D.P."/>
            <person name="Kaster A.-K."/>
            <person name="Ovreas L."/>
            <person name="Rohde M."/>
            <person name="Galperin M.Y."/>
            <person name="Jogler C."/>
        </authorList>
    </citation>
    <scope>NUCLEOTIDE SEQUENCE [LARGE SCALE GENOMIC DNA]</scope>
    <source>
        <strain evidence="1 2">Pla133</strain>
        <plasmid evidence="2">ppla133_1</plasmid>
    </source>
</reference>
<dbReference type="RefSeq" id="WP_145071120.1">
    <property type="nucleotide sequence ID" value="NZ_CP036288.1"/>
</dbReference>
<dbReference type="KEGG" id="pbap:Pla133_52780"/>
<dbReference type="AlphaFoldDB" id="A0A518BT56"/>
<organism evidence="1 2">
    <name type="scientific">Engelhardtia mirabilis</name>
    <dbReference type="NCBI Taxonomy" id="2528011"/>
    <lineage>
        <taxon>Bacteria</taxon>
        <taxon>Pseudomonadati</taxon>
        <taxon>Planctomycetota</taxon>
        <taxon>Planctomycetia</taxon>
        <taxon>Planctomycetia incertae sedis</taxon>
        <taxon>Engelhardtia</taxon>
    </lineage>
</organism>
<dbReference type="Proteomes" id="UP000316921">
    <property type="component" value="Plasmid pPla133_1"/>
</dbReference>
<evidence type="ECO:0000313" key="1">
    <source>
        <dbReference type="EMBL" id="QDU70154.1"/>
    </source>
</evidence>
<accession>A0A518BT56</accession>
<dbReference type="EMBL" id="CP036288">
    <property type="protein sequence ID" value="QDU70154.1"/>
    <property type="molecule type" value="Genomic_DNA"/>
</dbReference>
<protein>
    <submittedName>
        <fullName evidence="1">Uncharacterized protein</fullName>
    </submittedName>
</protein>
<gene>
    <name evidence="1" type="ORF">Pla133_52780</name>
</gene>
<sequence length="127" mass="13774">MTSGTMKYTILTDSGNDGDNPAALRVELDQNAVVFVQATAIRKPGKAWFNMAIYKDGSEVASVATTVNHKHDEGKYTLLHVEELGAGSHEFQTRRSARKSAGLELGGNQGFNESSLKIWYLPGACLD</sequence>
<proteinExistence type="predicted"/>
<keyword evidence="2" id="KW-1185">Reference proteome</keyword>
<keyword evidence="1" id="KW-0614">Plasmid</keyword>
<evidence type="ECO:0000313" key="2">
    <source>
        <dbReference type="Proteomes" id="UP000316921"/>
    </source>
</evidence>
<name>A0A518BT56_9BACT</name>
<geneLocation type="plasmid" evidence="2">
    <name>ppla133_1</name>
</geneLocation>